<dbReference type="PANTHER" id="PTHR48041:SF119">
    <property type="entry name" value="ROA1P"/>
    <property type="match status" value="1"/>
</dbReference>
<keyword evidence="5 10" id="KW-0067">ATP-binding</keyword>
<feature type="domain" description="ABC transporter" evidence="9">
    <location>
        <begin position="2"/>
        <end position="238"/>
    </location>
</feature>
<evidence type="ECO:0000256" key="4">
    <source>
        <dbReference type="ARBA" id="ARBA00022741"/>
    </source>
</evidence>
<evidence type="ECO:0000256" key="8">
    <source>
        <dbReference type="SAM" id="Phobius"/>
    </source>
</evidence>
<evidence type="ECO:0000256" key="6">
    <source>
        <dbReference type="ARBA" id="ARBA00022989"/>
    </source>
</evidence>
<evidence type="ECO:0000256" key="1">
    <source>
        <dbReference type="ARBA" id="ARBA00004141"/>
    </source>
</evidence>
<evidence type="ECO:0000256" key="2">
    <source>
        <dbReference type="ARBA" id="ARBA00022448"/>
    </source>
</evidence>
<sequence>MLKILKDVTLDLSGPGLTAIVGHSGSGKTTLLDALCGRSNLAGLETVGITNLACHNVSDSRSLHANDIAYAEQRDHLLPLLTVEETLKYAAALRLPHKSIEEQEAEVERVLQLLHLDGCRTTRLGNENTGGCSGGERRRVSIGVQLLQDVPILFLDEPTTGLDAKAALEVVKVLREMAEAGKAVVMTETNRAPVHQPRSEVRSLVDRCVIMSDGAVLYSGSTAKCLAHLDAIGCPAPEHENPFDFIMDLLGAGEFRPSVKADPRSAPEDHSSLTTHVQGLVRPQECAPTARTESKDWLHAFSRLRTHCGRAWKVTTRDHLGVLAGQLEAVFMGLACGLIFFHLGRDEAGIRSRQGALYVACTIQPYITSVCEAYRLCDNIDFYERERRDGVVGPWTYYTSRRLVRLALDDVLVPLIFVALFYPLSGLEKGAGHFFVFFAVQFLLHLASVNLATICTSFVRDFLAASLVANLVLVTNFLTAGFLINTRHLPVWLQWTRWVSFVVSCQLHNFEEIMLIVAKALRLQCARKQ</sequence>
<feature type="transmembrane region" description="Helical" evidence="8">
    <location>
        <begin position="403"/>
        <end position="422"/>
    </location>
</feature>
<dbReference type="InterPro" id="IPR003439">
    <property type="entry name" value="ABC_transporter-like_ATP-bd"/>
</dbReference>
<protein>
    <submittedName>
        <fullName evidence="10">Putative ABC transporter ATP-binding protein/permease</fullName>
    </submittedName>
</protein>
<evidence type="ECO:0000313" key="11">
    <source>
        <dbReference type="Proteomes" id="UP000660729"/>
    </source>
</evidence>
<keyword evidence="7 8" id="KW-0472">Membrane</keyword>
<dbReference type="AlphaFoldDB" id="A0A8H6RJ91"/>
<dbReference type="InterPro" id="IPR050352">
    <property type="entry name" value="ABCG_transporters"/>
</dbReference>
<dbReference type="GO" id="GO:0016020">
    <property type="term" value="C:membrane"/>
    <property type="evidence" value="ECO:0007669"/>
    <property type="project" value="UniProtKB-SubCell"/>
</dbReference>
<dbReference type="Proteomes" id="UP000660729">
    <property type="component" value="Unassembled WGS sequence"/>
</dbReference>
<dbReference type="EMBL" id="JABCIY010000121">
    <property type="protein sequence ID" value="KAF7192519.1"/>
    <property type="molecule type" value="Genomic_DNA"/>
</dbReference>
<dbReference type="InterPro" id="IPR027417">
    <property type="entry name" value="P-loop_NTPase"/>
</dbReference>
<dbReference type="SMART" id="SM00382">
    <property type="entry name" value="AAA"/>
    <property type="match status" value="1"/>
</dbReference>
<feature type="transmembrane region" description="Helical" evidence="8">
    <location>
        <begin position="320"/>
        <end position="343"/>
    </location>
</feature>
<dbReference type="PROSITE" id="PS00211">
    <property type="entry name" value="ABC_TRANSPORTER_1"/>
    <property type="match status" value="1"/>
</dbReference>
<keyword evidence="2" id="KW-0813">Transport</keyword>
<keyword evidence="3 8" id="KW-0812">Transmembrane</keyword>
<dbReference type="PROSITE" id="PS50893">
    <property type="entry name" value="ABC_TRANSPORTER_2"/>
    <property type="match status" value="1"/>
</dbReference>
<name>A0A8H6RJ91_9PEZI</name>
<reference evidence="10" key="1">
    <citation type="submission" date="2020-04" db="EMBL/GenBank/DDBJ databases">
        <title>Draft genome resource of the tomato pathogen Pseudocercospora fuligena.</title>
        <authorList>
            <person name="Zaccaron A."/>
        </authorList>
    </citation>
    <scope>NUCLEOTIDE SEQUENCE</scope>
    <source>
        <strain evidence="10">PF001</strain>
    </source>
</reference>
<evidence type="ECO:0000313" key="10">
    <source>
        <dbReference type="EMBL" id="KAF7192519.1"/>
    </source>
</evidence>
<dbReference type="InterPro" id="IPR003593">
    <property type="entry name" value="AAA+_ATPase"/>
</dbReference>
<dbReference type="GO" id="GO:0140359">
    <property type="term" value="F:ABC-type transporter activity"/>
    <property type="evidence" value="ECO:0007669"/>
    <property type="project" value="InterPro"/>
</dbReference>
<dbReference type="Pfam" id="PF01061">
    <property type="entry name" value="ABC2_membrane"/>
    <property type="match status" value="1"/>
</dbReference>
<accession>A0A8H6RJ91</accession>
<dbReference type="InterPro" id="IPR013525">
    <property type="entry name" value="ABC2_TM"/>
</dbReference>
<feature type="transmembrane region" description="Helical" evidence="8">
    <location>
        <begin position="462"/>
        <end position="484"/>
    </location>
</feature>
<dbReference type="GO" id="GO:0016887">
    <property type="term" value="F:ATP hydrolysis activity"/>
    <property type="evidence" value="ECO:0007669"/>
    <property type="project" value="InterPro"/>
</dbReference>
<evidence type="ECO:0000256" key="3">
    <source>
        <dbReference type="ARBA" id="ARBA00022692"/>
    </source>
</evidence>
<dbReference type="Pfam" id="PF00005">
    <property type="entry name" value="ABC_tran"/>
    <property type="match status" value="1"/>
</dbReference>
<evidence type="ECO:0000256" key="5">
    <source>
        <dbReference type="ARBA" id="ARBA00022840"/>
    </source>
</evidence>
<dbReference type="OrthoDB" id="66620at2759"/>
<comment type="caution">
    <text evidence="10">The sequence shown here is derived from an EMBL/GenBank/DDBJ whole genome shotgun (WGS) entry which is preliminary data.</text>
</comment>
<keyword evidence="6 8" id="KW-1133">Transmembrane helix</keyword>
<evidence type="ECO:0000256" key="7">
    <source>
        <dbReference type="ARBA" id="ARBA00023136"/>
    </source>
</evidence>
<evidence type="ECO:0000259" key="9">
    <source>
        <dbReference type="PROSITE" id="PS50893"/>
    </source>
</evidence>
<dbReference type="GO" id="GO:0005524">
    <property type="term" value="F:ATP binding"/>
    <property type="evidence" value="ECO:0007669"/>
    <property type="project" value="UniProtKB-KW"/>
</dbReference>
<proteinExistence type="predicted"/>
<feature type="transmembrane region" description="Helical" evidence="8">
    <location>
        <begin position="434"/>
        <end position="455"/>
    </location>
</feature>
<keyword evidence="4" id="KW-0547">Nucleotide-binding</keyword>
<dbReference type="Gene3D" id="3.40.50.300">
    <property type="entry name" value="P-loop containing nucleotide triphosphate hydrolases"/>
    <property type="match status" value="1"/>
</dbReference>
<dbReference type="PANTHER" id="PTHR48041">
    <property type="entry name" value="ABC TRANSPORTER G FAMILY MEMBER 28"/>
    <property type="match status" value="1"/>
</dbReference>
<gene>
    <name evidence="10" type="ORF">HII31_06151</name>
</gene>
<dbReference type="InterPro" id="IPR017871">
    <property type="entry name" value="ABC_transporter-like_CS"/>
</dbReference>
<dbReference type="SUPFAM" id="SSF52540">
    <property type="entry name" value="P-loop containing nucleoside triphosphate hydrolases"/>
    <property type="match status" value="1"/>
</dbReference>
<organism evidence="10 11">
    <name type="scientific">Pseudocercospora fuligena</name>
    <dbReference type="NCBI Taxonomy" id="685502"/>
    <lineage>
        <taxon>Eukaryota</taxon>
        <taxon>Fungi</taxon>
        <taxon>Dikarya</taxon>
        <taxon>Ascomycota</taxon>
        <taxon>Pezizomycotina</taxon>
        <taxon>Dothideomycetes</taxon>
        <taxon>Dothideomycetidae</taxon>
        <taxon>Mycosphaerellales</taxon>
        <taxon>Mycosphaerellaceae</taxon>
        <taxon>Pseudocercospora</taxon>
    </lineage>
</organism>
<keyword evidence="11" id="KW-1185">Reference proteome</keyword>
<comment type="subcellular location">
    <subcellularLocation>
        <location evidence="1">Membrane</location>
        <topology evidence="1">Multi-pass membrane protein</topology>
    </subcellularLocation>
</comment>